<dbReference type="Proteomes" id="UP000319383">
    <property type="component" value="Chromosome"/>
</dbReference>
<dbReference type="InterPro" id="IPR042099">
    <property type="entry name" value="ANL_N_sf"/>
</dbReference>
<proteinExistence type="predicted"/>
<gene>
    <name evidence="1" type="ORF">Mal52_05170</name>
</gene>
<evidence type="ECO:0000313" key="1">
    <source>
        <dbReference type="EMBL" id="QDU42062.1"/>
    </source>
</evidence>
<protein>
    <recommendedName>
        <fullName evidence="3">AMP-binding enzyme</fullName>
    </recommendedName>
</protein>
<evidence type="ECO:0008006" key="3">
    <source>
        <dbReference type="Google" id="ProtNLM"/>
    </source>
</evidence>
<accession>A0A517ZHX7</accession>
<evidence type="ECO:0000313" key="2">
    <source>
        <dbReference type="Proteomes" id="UP000319383"/>
    </source>
</evidence>
<dbReference type="EMBL" id="CP036276">
    <property type="protein sequence ID" value="QDU42062.1"/>
    <property type="molecule type" value="Genomic_DNA"/>
</dbReference>
<dbReference type="AlphaFoldDB" id="A0A517ZHX7"/>
<dbReference type="Gene3D" id="3.40.50.12780">
    <property type="entry name" value="N-terminal domain of ligase-like"/>
    <property type="match status" value="1"/>
</dbReference>
<organism evidence="1 2">
    <name type="scientific">Symmachiella dynata</name>
    <dbReference type="NCBI Taxonomy" id="2527995"/>
    <lineage>
        <taxon>Bacteria</taxon>
        <taxon>Pseudomonadati</taxon>
        <taxon>Planctomycetota</taxon>
        <taxon>Planctomycetia</taxon>
        <taxon>Planctomycetales</taxon>
        <taxon>Planctomycetaceae</taxon>
        <taxon>Symmachiella</taxon>
    </lineage>
</organism>
<dbReference type="RefSeq" id="WP_145374084.1">
    <property type="nucleotide sequence ID" value="NZ_CAXBED010000171.1"/>
</dbReference>
<dbReference type="SUPFAM" id="SSF56801">
    <property type="entry name" value="Acetyl-CoA synthetase-like"/>
    <property type="match status" value="1"/>
</dbReference>
<keyword evidence="2" id="KW-1185">Reference proteome</keyword>
<sequence>MTEAEAREQLDAHVCEIIEWHFNPETGSPFWLEKAQSFNFDPRKDVKCFDDLKKFEHFEDEWLRGGPIRRWVPKAYENEKVYVFETGGTTGIPKSRAVVNDHWIDYENFSDTLPDEHFPKGGNWLMLGPSGPRRLRLAVEHLCQHRGGICFCVDLDPRWVVKLIKRGNMAEMEAYRDHVIDQAVTVLSAGHDIKCMFTTPKLLEALAMRLMEDGTSIKEQGITGIFSGGTEFTPQWYRFAMEELIEGVYMTPTYGNTLMGLACSKPFDPADEYKISYHAPQPRAVIEVVDFDDYNKLVGYGETGRVKLTTLTKELFVPGFMERDEGEREKPCEPYPWDGVSGVRPYHEFATTTTVGVY</sequence>
<name>A0A517ZHX7_9PLAN</name>
<reference evidence="1 2" key="1">
    <citation type="submission" date="2019-02" db="EMBL/GenBank/DDBJ databases">
        <title>Deep-cultivation of Planctomycetes and their phenomic and genomic characterization uncovers novel biology.</title>
        <authorList>
            <person name="Wiegand S."/>
            <person name="Jogler M."/>
            <person name="Boedeker C."/>
            <person name="Pinto D."/>
            <person name="Vollmers J."/>
            <person name="Rivas-Marin E."/>
            <person name="Kohn T."/>
            <person name="Peeters S.H."/>
            <person name="Heuer A."/>
            <person name="Rast P."/>
            <person name="Oberbeckmann S."/>
            <person name="Bunk B."/>
            <person name="Jeske O."/>
            <person name="Meyerdierks A."/>
            <person name="Storesund J.E."/>
            <person name="Kallscheuer N."/>
            <person name="Luecker S."/>
            <person name="Lage O.M."/>
            <person name="Pohl T."/>
            <person name="Merkel B.J."/>
            <person name="Hornburger P."/>
            <person name="Mueller R.-W."/>
            <person name="Bruemmer F."/>
            <person name="Labrenz M."/>
            <person name="Spormann A.M."/>
            <person name="Op den Camp H."/>
            <person name="Overmann J."/>
            <person name="Amann R."/>
            <person name="Jetten M.S.M."/>
            <person name="Mascher T."/>
            <person name="Medema M.H."/>
            <person name="Devos D.P."/>
            <person name="Kaster A.-K."/>
            <person name="Ovreas L."/>
            <person name="Rohde M."/>
            <person name="Galperin M.Y."/>
            <person name="Jogler C."/>
        </authorList>
    </citation>
    <scope>NUCLEOTIDE SEQUENCE [LARGE SCALE GENOMIC DNA]</scope>
    <source>
        <strain evidence="1 2">Mal52</strain>
    </source>
</reference>
<dbReference type="KEGG" id="sdyn:Mal52_05170"/>